<dbReference type="InterPro" id="IPR011333">
    <property type="entry name" value="SKP1/BTB/POZ_sf"/>
</dbReference>
<dbReference type="InterPro" id="IPR016897">
    <property type="entry name" value="SKP1"/>
</dbReference>
<proteinExistence type="inferred from homology"/>
<dbReference type="Pfam" id="PF03931">
    <property type="entry name" value="Skp1_POZ"/>
    <property type="match status" value="1"/>
</dbReference>
<keyword evidence="5" id="KW-1185">Reference proteome</keyword>
<dbReference type="RefSeq" id="XP_038982888.1">
    <property type="nucleotide sequence ID" value="XM_039126960.1"/>
</dbReference>
<dbReference type="Proteomes" id="UP000228380">
    <property type="component" value="Chromosome 5"/>
</dbReference>
<dbReference type="InterPro" id="IPR016073">
    <property type="entry name" value="Skp1_comp_POZ"/>
</dbReference>
<dbReference type="SUPFAM" id="SSF81382">
    <property type="entry name" value="Skp1 dimerisation domain-like"/>
    <property type="match status" value="1"/>
</dbReference>
<evidence type="ECO:0000256" key="1">
    <source>
        <dbReference type="ARBA" id="ARBA00004906"/>
    </source>
</evidence>
<dbReference type="InterPro" id="IPR036296">
    <property type="entry name" value="SKP1-like_dim_sf"/>
</dbReference>
<evidence type="ECO:0000256" key="3">
    <source>
        <dbReference type="ARBA" id="ARBA00022786"/>
    </source>
</evidence>
<gene>
    <name evidence="6" type="primary">LOC120110918</name>
</gene>
<dbReference type="SMART" id="SM00512">
    <property type="entry name" value="Skp1"/>
    <property type="match status" value="1"/>
</dbReference>
<accession>A0A8B9AFZ4</accession>
<comment type="similarity">
    <text evidence="2">Belongs to the SKP1 family.</text>
</comment>
<protein>
    <submittedName>
        <fullName evidence="6">SKP1-like protein 13</fullName>
    </submittedName>
</protein>
<name>A0A8B9AFZ4_PHODC</name>
<dbReference type="GO" id="GO:0016567">
    <property type="term" value="P:protein ubiquitination"/>
    <property type="evidence" value="ECO:0007669"/>
    <property type="project" value="UniProtKB-UniPathway"/>
</dbReference>
<evidence type="ECO:0000259" key="4">
    <source>
        <dbReference type="Pfam" id="PF03931"/>
    </source>
</evidence>
<dbReference type="GeneID" id="120110918"/>
<dbReference type="InterPro" id="IPR001232">
    <property type="entry name" value="SKP1-like"/>
</dbReference>
<organism evidence="5 6">
    <name type="scientific">Phoenix dactylifera</name>
    <name type="common">Date palm</name>
    <dbReference type="NCBI Taxonomy" id="42345"/>
    <lineage>
        <taxon>Eukaryota</taxon>
        <taxon>Viridiplantae</taxon>
        <taxon>Streptophyta</taxon>
        <taxon>Embryophyta</taxon>
        <taxon>Tracheophyta</taxon>
        <taxon>Spermatophyta</taxon>
        <taxon>Magnoliopsida</taxon>
        <taxon>Liliopsida</taxon>
        <taxon>Arecaceae</taxon>
        <taxon>Coryphoideae</taxon>
        <taxon>Phoeniceae</taxon>
        <taxon>Phoenix</taxon>
    </lineage>
</organism>
<dbReference type="GO" id="GO:0009867">
    <property type="term" value="P:jasmonic acid mediated signaling pathway"/>
    <property type="evidence" value="ECO:0007669"/>
    <property type="project" value="UniProtKB-ARBA"/>
</dbReference>
<feature type="domain" description="SKP1 component POZ" evidence="4">
    <location>
        <begin position="7"/>
        <end position="62"/>
    </location>
</feature>
<keyword evidence="3" id="KW-0833">Ubl conjugation pathway</keyword>
<dbReference type="PANTHER" id="PTHR11165">
    <property type="entry name" value="SKP1"/>
    <property type="match status" value="1"/>
</dbReference>
<sequence length="130" mass="14490">MAARPKKMIRLRSMDGRDFVVEAKAAMSSETIMRMMEDGHSSLCIPVAGVKAHTLAKVVEYWTTRPTATLKGSDRKGDDGDALRELAKWEEKFVSIDLEALFELEDAAYLLEDGPLIELTVRAALTGIRY</sequence>
<comment type="pathway">
    <text evidence="1">Protein modification; protein ubiquitination.</text>
</comment>
<dbReference type="AlphaFoldDB" id="A0A8B9AFZ4"/>
<dbReference type="OrthoDB" id="2342932at2759"/>
<dbReference type="SUPFAM" id="SSF54695">
    <property type="entry name" value="POZ domain"/>
    <property type="match status" value="1"/>
</dbReference>
<dbReference type="KEGG" id="pda:120110918"/>
<reference evidence="5" key="1">
    <citation type="journal article" date="2019" name="Nat. Commun.">
        <title>Genome-wide association mapping of date palm fruit traits.</title>
        <authorList>
            <person name="Hazzouri K.M."/>
            <person name="Gros-Balthazard M."/>
            <person name="Flowers J.M."/>
            <person name="Copetti D."/>
            <person name="Lemansour A."/>
            <person name="Lebrun M."/>
            <person name="Masmoudi K."/>
            <person name="Ferrand S."/>
            <person name="Dhar M.I."/>
            <person name="Fresquez Z.A."/>
            <person name="Rosas U."/>
            <person name="Zhang J."/>
            <person name="Talag J."/>
            <person name="Lee S."/>
            <person name="Kudrna D."/>
            <person name="Powell R.F."/>
            <person name="Leitch I.J."/>
            <person name="Krueger R.R."/>
            <person name="Wing R.A."/>
            <person name="Amiri K.M.A."/>
            <person name="Purugganan M.D."/>
        </authorList>
    </citation>
    <scope>NUCLEOTIDE SEQUENCE [LARGE SCALE GENOMIC DNA]</scope>
    <source>
        <strain evidence="5">cv. Khalas</strain>
    </source>
</reference>
<dbReference type="UniPathway" id="UPA00143"/>
<evidence type="ECO:0000313" key="5">
    <source>
        <dbReference type="Proteomes" id="UP000228380"/>
    </source>
</evidence>
<evidence type="ECO:0000256" key="2">
    <source>
        <dbReference type="ARBA" id="ARBA00009993"/>
    </source>
</evidence>
<dbReference type="GO" id="GO:0006511">
    <property type="term" value="P:ubiquitin-dependent protein catabolic process"/>
    <property type="evidence" value="ECO:0007669"/>
    <property type="project" value="InterPro"/>
</dbReference>
<evidence type="ECO:0000313" key="6">
    <source>
        <dbReference type="RefSeq" id="XP_038982888.1"/>
    </source>
</evidence>
<dbReference type="Gene3D" id="3.30.710.10">
    <property type="entry name" value="Potassium Channel Kv1.1, Chain A"/>
    <property type="match status" value="1"/>
</dbReference>
<reference evidence="6" key="2">
    <citation type="submission" date="2025-08" db="UniProtKB">
        <authorList>
            <consortium name="RefSeq"/>
        </authorList>
    </citation>
    <scope>IDENTIFICATION</scope>
    <source>
        <tissue evidence="6">Young leaves</tissue>
    </source>
</reference>